<keyword evidence="2" id="KW-1185">Reference proteome</keyword>
<dbReference type="Proteomes" id="UP000886595">
    <property type="component" value="Unassembled WGS sequence"/>
</dbReference>
<protein>
    <recommendedName>
        <fullName evidence="3">Retrotransposon Copia-like N-terminal domain-containing protein</fullName>
    </recommendedName>
</protein>
<sequence length="96" mass="10603">MEGGGGYMKVATTFKGNNYLVWSRMARNAVGSKGLLKHLTADESKKLITQGKDGEDSSVRQQEECVVLSALLASLEPTLMDAYSYSETYKGFCRRK</sequence>
<organism evidence="1 2">
    <name type="scientific">Brassica carinata</name>
    <name type="common">Ethiopian mustard</name>
    <name type="synonym">Abyssinian cabbage</name>
    <dbReference type="NCBI Taxonomy" id="52824"/>
    <lineage>
        <taxon>Eukaryota</taxon>
        <taxon>Viridiplantae</taxon>
        <taxon>Streptophyta</taxon>
        <taxon>Embryophyta</taxon>
        <taxon>Tracheophyta</taxon>
        <taxon>Spermatophyta</taxon>
        <taxon>Magnoliopsida</taxon>
        <taxon>eudicotyledons</taxon>
        <taxon>Gunneridae</taxon>
        <taxon>Pentapetalae</taxon>
        <taxon>rosids</taxon>
        <taxon>malvids</taxon>
        <taxon>Brassicales</taxon>
        <taxon>Brassicaceae</taxon>
        <taxon>Brassiceae</taxon>
        <taxon>Brassica</taxon>
    </lineage>
</organism>
<proteinExistence type="predicted"/>
<dbReference type="OrthoDB" id="1102971at2759"/>
<reference evidence="1 2" key="1">
    <citation type="submission" date="2020-02" db="EMBL/GenBank/DDBJ databases">
        <authorList>
            <person name="Ma Q."/>
            <person name="Huang Y."/>
            <person name="Song X."/>
            <person name="Pei D."/>
        </authorList>
    </citation>
    <scope>NUCLEOTIDE SEQUENCE [LARGE SCALE GENOMIC DNA]</scope>
    <source>
        <strain evidence="1">Sxm20200214</strain>
        <tissue evidence="1">Leaf</tissue>
    </source>
</reference>
<evidence type="ECO:0000313" key="1">
    <source>
        <dbReference type="EMBL" id="KAG2311905.1"/>
    </source>
</evidence>
<accession>A0A8X8AT40</accession>
<dbReference type="AlphaFoldDB" id="A0A8X8AT40"/>
<gene>
    <name evidence="1" type="ORF">Bca52824_023462</name>
</gene>
<evidence type="ECO:0008006" key="3">
    <source>
        <dbReference type="Google" id="ProtNLM"/>
    </source>
</evidence>
<name>A0A8X8AT40_BRACI</name>
<evidence type="ECO:0000313" key="2">
    <source>
        <dbReference type="Proteomes" id="UP000886595"/>
    </source>
</evidence>
<comment type="caution">
    <text evidence="1">The sequence shown here is derived from an EMBL/GenBank/DDBJ whole genome shotgun (WGS) entry which is preliminary data.</text>
</comment>
<dbReference type="EMBL" id="JAAMPC010000005">
    <property type="protein sequence ID" value="KAG2311905.1"/>
    <property type="molecule type" value="Genomic_DNA"/>
</dbReference>